<keyword evidence="3" id="KW-1003">Cell membrane</keyword>
<evidence type="ECO:0000256" key="4">
    <source>
        <dbReference type="ARBA" id="ARBA00022692"/>
    </source>
</evidence>
<dbReference type="InterPro" id="IPR002656">
    <property type="entry name" value="Acyl_transf_3_dom"/>
</dbReference>
<dbReference type="RefSeq" id="WP_091849025.1">
    <property type="nucleotide sequence ID" value="NZ_FOHZ01000003.1"/>
</dbReference>
<evidence type="ECO:0000259" key="8">
    <source>
        <dbReference type="Pfam" id="PF01757"/>
    </source>
</evidence>
<comment type="similarity">
    <text evidence="2">Belongs to the acyltransferase 3 family.</text>
</comment>
<feature type="transmembrane region" description="Helical" evidence="7">
    <location>
        <begin position="233"/>
        <end position="256"/>
    </location>
</feature>
<keyword evidence="10" id="KW-1185">Reference proteome</keyword>
<dbReference type="AlphaFoldDB" id="A0A1I0AMW7"/>
<proteinExistence type="inferred from homology"/>
<keyword evidence="5 7" id="KW-1133">Transmembrane helix</keyword>
<feature type="transmembrane region" description="Helical" evidence="7">
    <location>
        <begin position="155"/>
        <end position="171"/>
    </location>
</feature>
<keyword evidence="4 7" id="KW-0812">Transmembrane</keyword>
<evidence type="ECO:0000256" key="6">
    <source>
        <dbReference type="ARBA" id="ARBA00023136"/>
    </source>
</evidence>
<evidence type="ECO:0000256" key="2">
    <source>
        <dbReference type="ARBA" id="ARBA00007400"/>
    </source>
</evidence>
<sequence>MEGSPVDQCRHSPAELPALPRRHQRADWIDIAKGVSITLVVFWHVAGPLVPFNEALIFLRMPLFFFLAGLFLRGVFLQPSGDKFVFKFVNFVYLFVLWSALVFFSTTVPQALINGETVSLAPLLRIFIEPPQTLWFIYALLIAVTLLMVLRRVPLGVILAFSVVIYALLSADGNWRSLPFPERVMLLFPFIVMGVFSLEFIEGTLMRRVGLWPPMLAGFLLASWSVYDSPLAAVGPVTFLLSVWGITSVTMLAGWLAHRQRIGGRGWAFVGRHSLQVYVLHRIVQFYLLAVLARLGLQPSAEAGLWYTGFYLVSGGVVVALSVLVGWALARQPLFSPLFEVPWVKTLQSRRSASAVTR</sequence>
<dbReference type="Proteomes" id="UP000198762">
    <property type="component" value="Unassembled WGS sequence"/>
</dbReference>
<protein>
    <submittedName>
        <fullName evidence="9">Uncharacterized membrane protein YcfT</fullName>
    </submittedName>
</protein>
<feature type="transmembrane region" description="Helical" evidence="7">
    <location>
        <begin position="277"/>
        <end position="297"/>
    </location>
</feature>
<organism evidence="9 10">
    <name type="scientific">Marinobacter segnicrescens</name>
    <dbReference type="NCBI Taxonomy" id="430453"/>
    <lineage>
        <taxon>Bacteria</taxon>
        <taxon>Pseudomonadati</taxon>
        <taxon>Pseudomonadota</taxon>
        <taxon>Gammaproteobacteria</taxon>
        <taxon>Pseudomonadales</taxon>
        <taxon>Marinobacteraceae</taxon>
        <taxon>Marinobacter</taxon>
    </lineage>
</organism>
<feature type="transmembrane region" description="Helical" evidence="7">
    <location>
        <begin position="133"/>
        <end position="150"/>
    </location>
</feature>
<evidence type="ECO:0000256" key="1">
    <source>
        <dbReference type="ARBA" id="ARBA00004651"/>
    </source>
</evidence>
<dbReference type="EMBL" id="FOHZ01000003">
    <property type="protein sequence ID" value="SES95691.1"/>
    <property type="molecule type" value="Genomic_DNA"/>
</dbReference>
<evidence type="ECO:0000256" key="5">
    <source>
        <dbReference type="ARBA" id="ARBA00022989"/>
    </source>
</evidence>
<feature type="transmembrane region" description="Helical" evidence="7">
    <location>
        <begin position="56"/>
        <end position="76"/>
    </location>
</feature>
<feature type="domain" description="Acyltransferase 3" evidence="8">
    <location>
        <begin position="27"/>
        <end position="325"/>
    </location>
</feature>
<dbReference type="OrthoDB" id="9814956at2"/>
<feature type="transmembrane region" description="Helical" evidence="7">
    <location>
        <begin position="88"/>
        <end position="113"/>
    </location>
</feature>
<feature type="transmembrane region" description="Helical" evidence="7">
    <location>
        <begin position="309"/>
        <end position="330"/>
    </location>
</feature>
<feature type="transmembrane region" description="Helical" evidence="7">
    <location>
        <begin position="31"/>
        <end position="50"/>
    </location>
</feature>
<evidence type="ECO:0000256" key="3">
    <source>
        <dbReference type="ARBA" id="ARBA00022475"/>
    </source>
</evidence>
<dbReference type="GO" id="GO:0005886">
    <property type="term" value="C:plasma membrane"/>
    <property type="evidence" value="ECO:0007669"/>
    <property type="project" value="UniProtKB-SubCell"/>
</dbReference>
<dbReference type="GO" id="GO:0009246">
    <property type="term" value="P:enterobacterial common antigen biosynthetic process"/>
    <property type="evidence" value="ECO:0007669"/>
    <property type="project" value="TreeGrafter"/>
</dbReference>
<evidence type="ECO:0000313" key="9">
    <source>
        <dbReference type="EMBL" id="SES95691.1"/>
    </source>
</evidence>
<dbReference type="Pfam" id="PF01757">
    <property type="entry name" value="Acyl_transf_3"/>
    <property type="match status" value="1"/>
</dbReference>
<evidence type="ECO:0000313" key="10">
    <source>
        <dbReference type="Proteomes" id="UP000198762"/>
    </source>
</evidence>
<reference evidence="10" key="1">
    <citation type="submission" date="2016-10" db="EMBL/GenBank/DDBJ databases">
        <authorList>
            <person name="Varghese N."/>
            <person name="Submissions S."/>
        </authorList>
    </citation>
    <scope>NUCLEOTIDE SEQUENCE [LARGE SCALE GENOMIC DNA]</scope>
    <source>
        <strain evidence="10">CGMCC 1.6489</strain>
    </source>
</reference>
<dbReference type="PANTHER" id="PTHR40074:SF2">
    <property type="entry name" value="O-ACETYLTRANSFERASE WECH"/>
    <property type="match status" value="1"/>
</dbReference>
<keyword evidence="6 7" id="KW-0472">Membrane</keyword>
<feature type="transmembrane region" description="Helical" evidence="7">
    <location>
        <begin position="209"/>
        <end position="227"/>
    </location>
</feature>
<gene>
    <name evidence="9" type="ORF">SAMN04487962_10338</name>
</gene>
<name>A0A1I0AMW7_9GAMM</name>
<accession>A0A1I0AMW7</accession>
<evidence type="ECO:0000256" key="7">
    <source>
        <dbReference type="SAM" id="Phobius"/>
    </source>
</evidence>
<comment type="subcellular location">
    <subcellularLocation>
        <location evidence="1">Cell membrane</location>
        <topology evidence="1">Multi-pass membrane protein</topology>
    </subcellularLocation>
</comment>
<dbReference type="GO" id="GO:0016413">
    <property type="term" value="F:O-acetyltransferase activity"/>
    <property type="evidence" value="ECO:0007669"/>
    <property type="project" value="TreeGrafter"/>
</dbReference>
<feature type="transmembrane region" description="Helical" evidence="7">
    <location>
        <begin position="183"/>
        <end position="202"/>
    </location>
</feature>
<dbReference type="PANTHER" id="PTHR40074">
    <property type="entry name" value="O-ACETYLTRANSFERASE WECH"/>
    <property type="match status" value="1"/>
</dbReference>